<reference evidence="2 3" key="1">
    <citation type="submission" date="2009-01" db="EMBL/GenBank/DDBJ databases">
        <authorList>
            <person name="Qin X."/>
            <person name="Bachman B."/>
            <person name="Battles P."/>
            <person name="Bell A."/>
            <person name="Bess C."/>
            <person name="Bickham C."/>
            <person name="Chaboub L."/>
            <person name="Chen D."/>
            <person name="Coyle M."/>
            <person name="Deiros D.R."/>
            <person name="Dinh H."/>
            <person name="Forbes L."/>
            <person name="Fowler G."/>
            <person name="Francisco L."/>
            <person name="Fu Q."/>
            <person name="Gubbala S."/>
            <person name="Hale W."/>
            <person name="Han Y."/>
            <person name="Hemphill L."/>
            <person name="Highlander S.K."/>
            <person name="Hirani K."/>
            <person name="Hogues M."/>
            <person name="Jackson L."/>
            <person name="Jakkamsetti A."/>
            <person name="Javaid M."/>
            <person name="Jiang H."/>
            <person name="Korchina V."/>
            <person name="Kovar C."/>
            <person name="Lara F."/>
            <person name="Lee S."/>
            <person name="Mata R."/>
            <person name="Mathew T."/>
            <person name="Moen C."/>
            <person name="Morales K."/>
            <person name="Munidasa M."/>
            <person name="Nazareth L."/>
            <person name="Ngo R."/>
            <person name="Nguyen L."/>
            <person name="Okwuonu G."/>
            <person name="Ongeri F."/>
            <person name="Patil S."/>
            <person name="Petrosino J."/>
            <person name="Pham C."/>
            <person name="Pham P."/>
            <person name="Pu L.-L."/>
            <person name="Puazo M."/>
            <person name="Raj R."/>
            <person name="Reid J."/>
            <person name="Rouhana J."/>
            <person name="Saada N."/>
            <person name="Shang Y."/>
            <person name="Simmons D."/>
            <person name="Thornton R."/>
            <person name="Warren J."/>
            <person name="Weissenberger G."/>
            <person name="Zhang J."/>
            <person name="Zhang L."/>
            <person name="Zhou C."/>
            <person name="Zhu D."/>
            <person name="Muzny D."/>
            <person name="Worley K."/>
            <person name="Gibbs R."/>
        </authorList>
    </citation>
    <scope>NUCLEOTIDE SEQUENCE [LARGE SCALE GENOMIC DNA]</scope>
    <source>
        <strain evidence="2 3">ATCC 51866</strain>
    </source>
</reference>
<accession>A0ABP2DXX0</accession>
<keyword evidence="3" id="KW-1185">Reference proteome</keyword>
<proteinExistence type="predicted"/>
<feature type="region of interest" description="Disordered" evidence="1">
    <location>
        <begin position="45"/>
        <end position="70"/>
    </location>
</feature>
<comment type="caution">
    <text evidence="2">The sequence shown here is derived from an EMBL/GenBank/DDBJ whole genome shotgun (WGS) entry which is preliminary data.</text>
</comment>
<evidence type="ECO:0000313" key="2">
    <source>
        <dbReference type="EMBL" id="EEI63451.1"/>
    </source>
</evidence>
<evidence type="ECO:0000256" key="1">
    <source>
        <dbReference type="SAM" id="MobiDB-lite"/>
    </source>
</evidence>
<organism evidence="2 3">
    <name type="scientific">Corynebacterium glucuronolyticum ATCC 51866</name>
    <dbReference type="NCBI Taxonomy" id="548478"/>
    <lineage>
        <taxon>Bacteria</taxon>
        <taxon>Bacillati</taxon>
        <taxon>Actinomycetota</taxon>
        <taxon>Actinomycetes</taxon>
        <taxon>Mycobacteriales</taxon>
        <taxon>Corynebacteriaceae</taxon>
        <taxon>Corynebacterium</taxon>
    </lineage>
</organism>
<dbReference type="EMBL" id="ACHF01000028">
    <property type="protein sequence ID" value="EEI63451.1"/>
    <property type="molecule type" value="Genomic_DNA"/>
</dbReference>
<sequence length="170" mass="17791">MEGFGFVLPRSMRPTIPSITATITTGMMMRMRGCGVGALLGGTGSGRSSPVGHGGGSTRSPSSPRAGSGRIDAAMVPTIPLQNNSPLHLDHSTYPRRLLAFSGALLRWLAGTRCPVARQCSTACFPCPGEAVFSPPCLLIRALAQLCCRAPQTRPLPVSFTGYPAVRTGH</sequence>
<dbReference type="Proteomes" id="UP000006237">
    <property type="component" value="Unassembled WGS sequence"/>
</dbReference>
<name>A0ABP2DXX0_9CORY</name>
<gene>
    <name evidence="2" type="ORF">HMPREF0293_1092</name>
</gene>
<feature type="compositionally biased region" description="Low complexity" evidence="1">
    <location>
        <begin position="58"/>
        <end position="70"/>
    </location>
</feature>
<evidence type="ECO:0000313" key="3">
    <source>
        <dbReference type="Proteomes" id="UP000006237"/>
    </source>
</evidence>
<protein>
    <submittedName>
        <fullName evidence="2">Uncharacterized protein</fullName>
    </submittedName>
</protein>